<dbReference type="InterPro" id="IPR001670">
    <property type="entry name" value="ADH_Fe/GldA"/>
</dbReference>
<evidence type="ECO:0000259" key="5">
    <source>
        <dbReference type="Pfam" id="PF25137"/>
    </source>
</evidence>
<dbReference type="PANTHER" id="PTHR11496:SF102">
    <property type="entry name" value="ALCOHOL DEHYDROGENASE 4"/>
    <property type="match status" value="1"/>
</dbReference>
<dbReference type="PANTHER" id="PTHR11496">
    <property type="entry name" value="ALCOHOL DEHYDROGENASE"/>
    <property type="match status" value="1"/>
</dbReference>
<dbReference type="EMBL" id="JAAXLA010000077">
    <property type="protein sequence ID" value="NMI01193.1"/>
    <property type="molecule type" value="Genomic_DNA"/>
</dbReference>
<proteinExistence type="inferred from homology"/>
<reference evidence="6 7" key="1">
    <citation type="submission" date="2020-04" db="EMBL/GenBank/DDBJ databases">
        <authorList>
            <person name="Klaysubun C."/>
            <person name="Duangmal K."/>
            <person name="Lipun K."/>
        </authorList>
    </citation>
    <scope>NUCLEOTIDE SEQUENCE [LARGE SCALE GENOMIC DNA]</scope>
    <source>
        <strain evidence="6 7">K10HN5</strain>
    </source>
</reference>
<dbReference type="Pfam" id="PF25137">
    <property type="entry name" value="ADH_Fe_C"/>
    <property type="match status" value="1"/>
</dbReference>
<dbReference type="Pfam" id="PF00465">
    <property type="entry name" value="Fe-ADH"/>
    <property type="match status" value="1"/>
</dbReference>
<evidence type="ECO:0000313" key="6">
    <source>
        <dbReference type="EMBL" id="NMI01193.1"/>
    </source>
</evidence>
<gene>
    <name evidence="6" type="ORF">HF526_28415</name>
</gene>
<dbReference type="SUPFAM" id="SSF56796">
    <property type="entry name" value="Dehydroquinate synthase-like"/>
    <property type="match status" value="1"/>
</dbReference>
<dbReference type="CDD" id="cd08177">
    <property type="entry name" value="MAR"/>
    <property type="match status" value="1"/>
</dbReference>
<dbReference type="Proteomes" id="UP000820669">
    <property type="component" value="Unassembled WGS sequence"/>
</dbReference>
<evidence type="ECO:0000256" key="2">
    <source>
        <dbReference type="ARBA" id="ARBA00023002"/>
    </source>
</evidence>
<accession>A0ABX1SK20</accession>
<comment type="similarity">
    <text evidence="1">Belongs to the iron-containing alcohol dehydrogenase family.</text>
</comment>
<dbReference type="InterPro" id="IPR034786">
    <property type="entry name" value="MAR"/>
</dbReference>
<keyword evidence="7" id="KW-1185">Reference proteome</keyword>
<comment type="caution">
    <text evidence="6">The sequence shown here is derived from an EMBL/GenBank/DDBJ whole genome shotgun (WGS) entry which is preliminary data.</text>
</comment>
<dbReference type="InterPro" id="IPR039697">
    <property type="entry name" value="Alcohol_dehydrogenase_Fe"/>
</dbReference>
<evidence type="ECO:0000256" key="3">
    <source>
        <dbReference type="ARBA" id="ARBA00023027"/>
    </source>
</evidence>
<feature type="domain" description="Fe-containing alcohol dehydrogenase-like C-terminal" evidence="5">
    <location>
        <begin position="166"/>
        <end position="348"/>
    </location>
</feature>
<name>A0ABX1SK20_9PSEU</name>
<dbReference type="RefSeq" id="WP_169384656.1">
    <property type="nucleotide sequence ID" value="NZ_JAAXLA010000077.1"/>
</dbReference>
<keyword evidence="2" id="KW-0560">Oxidoreductase</keyword>
<evidence type="ECO:0000313" key="7">
    <source>
        <dbReference type="Proteomes" id="UP000820669"/>
    </source>
</evidence>
<dbReference type="Gene3D" id="1.20.1090.10">
    <property type="entry name" value="Dehydroquinate synthase-like - alpha domain"/>
    <property type="match status" value="1"/>
</dbReference>
<evidence type="ECO:0000259" key="4">
    <source>
        <dbReference type="Pfam" id="PF00465"/>
    </source>
</evidence>
<dbReference type="Gene3D" id="3.40.50.1970">
    <property type="match status" value="1"/>
</dbReference>
<dbReference type="InterPro" id="IPR056798">
    <property type="entry name" value="ADH_Fe_C"/>
</dbReference>
<evidence type="ECO:0000256" key="1">
    <source>
        <dbReference type="ARBA" id="ARBA00007358"/>
    </source>
</evidence>
<organism evidence="6 7">
    <name type="scientific">Pseudonocardia acidicola</name>
    <dbReference type="NCBI Taxonomy" id="2724939"/>
    <lineage>
        <taxon>Bacteria</taxon>
        <taxon>Bacillati</taxon>
        <taxon>Actinomycetota</taxon>
        <taxon>Actinomycetes</taxon>
        <taxon>Pseudonocardiales</taxon>
        <taxon>Pseudonocardiaceae</taxon>
        <taxon>Pseudonocardia</taxon>
    </lineage>
</organism>
<sequence length="360" mass="36980">MHDFEYQALPARAVFGAGAAHTRLSGEFDRLGATRILLVATERERPLVDELVAPFANRVVATFTGVRQHVPVAVAQQARELAASVGADAVLAVGGGSTTGTAKAIALTTGLPVVAVPTTYAGSEVTPLWGLTENGRKTTGTDPVVLPRAVVYDPELTLTLPADLSATSGLNAMAHCVEAFWAPRRNPISSLVAEEGIRALATGLPAVVACGDDLEARSEVLYGSYLAGVALAGAGTGLHHTICHVLGGAFDLPHAATHAVVLPHVLAFNAPGAPDAARRIGRALGGGDPVHALRALGTQLGIPRGLRELGMREDQIDEAVALVAATVPADNPVPVDAAALRGLLRAAWAGEPGTTEEEQP</sequence>
<protein>
    <submittedName>
        <fullName evidence="6">Maleylacetate reductase</fullName>
    </submittedName>
</protein>
<feature type="domain" description="Alcohol dehydrogenase iron-type/glycerol dehydrogenase GldA" evidence="4">
    <location>
        <begin position="10"/>
        <end position="154"/>
    </location>
</feature>
<keyword evidence="3" id="KW-0520">NAD</keyword>